<dbReference type="GO" id="GO:0003868">
    <property type="term" value="F:4-hydroxyphenylpyruvate dioxygenase activity"/>
    <property type="evidence" value="ECO:0007669"/>
    <property type="project" value="InterPro"/>
</dbReference>
<evidence type="ECO:0000256" key="7">
    <source>
        <dbReference type="ARBA" id="ARBA00022695"/>
    </source>
</evidence>
<keyword evidence="14 19" id="KW-0408">Iron</keyword>
<dbReference type="GO" id="GO:0000278">
    <property type="term" value="P:mitotic cell cycle"/>
    <property type="evidence" value="ECO:0007669"/>
    <property type="project" value="TreeGrafter"/>
</dbReference>
<keyword evidence="9 19" id="KW-0479">Metal-binding</keyword>
<dbReference type="GO" id="GO:0051539">
    <property type="term" value="F:4 iron, 4 sulfur cluster binding"/>
    <property type="evidence" value="ECO:0007669"/>
    <property type="project" value="UniProtKB-KW"/>
</dbReference>
<evidence type="ECO:0000256" key="20">
    <source>
        <dbReference type="SAM" id="Coils"/>
    </source>
</evidence>
<evidence type="ECO:0000256" key="13">
    <source>
        <dbReference type="ARBA" id="ARBA00022932"/>
    </source>
</evidence>
<dbReference type="InterPro" id="IPR005956">
    <property type="entry name" value="4OHPhenylPyrv_dOase"/>
</dbReference>
<dbReference type="Pfam" id="PF22634">
    <property type="entry name" value="POL2_thumb"/>
    <property type="match status" value="1"/>
</dbReference>
<dbReference type="GO" id="GO:0006297">
    <property type="term" value="P:nucleotide-excision repair, DNA gap filling"/>
    <property type="evidence" value="ECO:0007669"/>
    <property type="project" value="TreeGrafter"/>
</dbReference>
<keyword evidence="12 19" id="KW-0862">Zinc</keyword>
<keyword evidence="6 19" id="KW-0808">Transferase</keyword>
<dbReference type="InterPro" id="IPR006172">
    <property type="entry name" value="DNA-dir_DNA_pol_B"/>
</dbReference>
<keyword evidence="8 19" id="KW-0235">DNA replication</keyword>
<evidence type="ECO:0000256" key="14">
    <source>
        <dbReference type="ARBA" id="ARBA00023004"/>
    </source>
</evidence>
<proteinExistence type="inferred from homology"/>
<dbReference type="InterPro" id="IPR055191">
    <property type="entry name" value="POL2_thumb"/>
</dbReference>
<sequence>KKQFANNSIEKKKYLQSIQETNILETLGFKKYDNGPPRLGWLINISGPRAGDDSYFRCTIHYYPYFFVKCQPGTEHTVGEYLGRKYDQYIYKISYVVKQDLKKANHLINGDQIFIKLEFWNVMELVTVRNQLFRIAAENRKNLNIVNIYGNNSSYGSKYSEVGQKDKILDDIIDLREYDIPYYQRAAMDLGYRVGQWYTVSTLPQDDGVQIIMRHCEDIKQRGDPVILAYDIETTKKPLKFPDSANDPIMMISYMINGMGFLITNREIVAEDIEEIEYSPSTQYKGSFKIFNEPNEAKQRPTIIVTYNGDNFDWPYVEDRASKYDINMYKEIGFKKNANDEYVSKHCSHMDCLHWVKRDSYLPVGSQGLKNVTHAKLGYNPDELDPEIMTKFAYEDPHTLAQYSVSDAVATYYLYIEYIHPFIFSLCNIIPLNPDDILRKGTGTLCEALLMVEAYHANIIMPNKHEENDEVFFKDHLLQDETYIGGHVDALEAGVFRSDIPVAFDIDRAAIQQVFISVNQYVSLEFAIWETFRDAERNVETAFSGRDQIRKQIIDEKLSEITNYEEVRSQIVSALEALKEGEQPLEQTPLIYHLDVAAMYPNIILTNRLQPDSIVTDEVCIRCDYNVPEKKCDRRMTWSWRGDFYPAKTNEYKMIKKQLMSEIFPGKNPGDKGRAYYLLSLEEQAALLKKRLGDYCQTVYKRKKETEVEQREAIVCQRENPFYVNTVLSFRDRRYKYKDDVKEWKKKLAEATKNEDLVKIEEAKKMIILYDSLQLAHKCLLNSFYGYVMRKGSRWYSMEMAGVVCDTGAKIIQMARQLIEKIGRPLELDTDGIWCILPSTFPENFTFELSSGKTFSISYPCTMLNYLVHQKFTNDQYQKFSQKERKYEIGKENSIFFEVDGPYRAMILPSSLEENKLLKKRYAVFAHDGTLQELKGFEVKRRGELKLLKNFQESIFQVFLKGETLKDCYAEVGKVANAFLDVLEQKGATLSDEELIDSISEKRGMSRSLEDYGEQKSTSITAAKRLVEFLGTDMVKDTKLTCHFIISAKPLREAISERVIPIAIFSVEENVKRHYLRKWLKDPKMDDFDIRNILDWTYYYERLGSAIQKLITIPATAQNVENPIPRLKHPDWLRKKLAENGDKNQQRRITDMFERRTDNMVIDDTVTHDDQPNYMDDIEDFGTSSSSNSNVPIPKCKKRPIGKSYFDESRQEEESMVIDESRQEEESMVIDESRQEESMVIDEPQHEDIDDTEINDHLSAKRQKVDEKSKETIASTKKKKDKNSVKKSLLESFCGQKSRWEVLQIAETDIPGEFRMWVLIGGATHAIRLNVPKKFYINHRLQNLPNEMEKIIDDKGSISRVSRTLPGTHERYNLFEVIMPELIYRQNQKLLLNIFNDPLVEGVYETRITSLERAVVEIGCIISKDSVKNGIFKSAPRKGMGLQDIIKTEIFQNTPYLEEYPINYLYLCRVMSGDRHIYGLFSTVRNNAHIFLVEKSKVKSHLPHLPNAYATMLERNPKYDSEVFNYHKELNFEVSTHVRDDKKTFPKKLSRVIKEYKEGRNGSTIVIVQSAMTYYNLIEEGVKNLLEFPSMYISSNEKDNLPSLDWQRHAFSLMISKYLLVGERIKQRIKKARYARIPFCNLNNDNFIFIADVLFARKLIKNDIILWWSPSRKPDYGGREQDEYLEYLHHSDAIGNYGFVSTPGIHENICFEVQLNNLFLNTILSATWINQNEGSIQLFGDEMPLATFTALKSMVKDWYMEASNSQNEIAKILIRDLQIWLSTVNSNFYDCNIYGVIYTLMSKVVMQFIAELRRSGVEIVFSNLYKMIIATSKNELEIAKEYCKFVVKSIEQKPIFQTLNVIYTKSWANMVWLDSNNSGSQRKVGKVECSCGLVQPIDVTSPICINCEKNFQLEQLEFSLLEAINEQVESYQEQESYCLKCNLPQKNFCRECTCGGAYRQTISREDFMDVVTNIERFAQENEMKLLLETCEWNSKFRTKKFPTVVRYLQYHDSFDCLPNLDAQFRIFYRLATGYQGLETGSRDIVSHAVRQGSITFVFQSPLNPNDKLMSDHQSLHGDGVKDVAFTVDDARSLWKGAIERGGKPIREPWEETDEYGTVVMATVGTYGDTVHTFVERTNYHGVFLPNFVTTTFEDPLEVTLPPTHLQYLDHVVGNQPDLEMEQICEMYEKVFDFHRFWSVDDKQIHTEYSSLRSVVMADYHERIKMPINEPAIGRKKSQIQEFIEYYGSAGVQHIALRTDDIITSVTNLKSRGLEFLTIPSTYYDDLRSRLSTSNTKILEDIDLLQKLHILIDYDEEGYLLQIFTKPLQDRPTLFIEVIQRHNHQGFGAGNFKALFEAIERDQDARGNLF</sequence>
<comment type="catalytic activity">
    <reaction evidence="18 19">
        <text>DNA(n) + a 2'-deoxyribonucleoside 5'-triphosphate = DNA(n+1) + diphosphate</text>
        <dbReference type="Rhea" id="RHEA:22508"/>
        <dbReference type="Rhea" id="RHEA-COMP:17339"/>
        <dbReference type="Rhea" id="RHEA-COMP:17340"/>
        <dbReference type="ChEBI" id="CHEBI:33019"/>
        <dbReference type="ChEBI" id="CHEBI:61560"/>
        <dbReference type="ChEBI" id="CHEBI:173112"/>
        <dbReference type="EC" id="2.7.7.7"/>
    </reaction>
</comment>
<evidence type="ECO:0000256" key="9">
    <source>
        <dbReference type="ARBA" id="ARBA00022723"/>
    </source>
</evidence>
<dbReference type="InterPro" id="IPR006133">
    <property type="entry name" value="DNA-dir_DNA_pol_B_exonuc"/>
</dbReference>
<dbReference type="FunFam" id="1.10.132.60:FF:000002">
    <property type="entry name" value="DNA polymerase epsilon catalytic subunit"/>
    <property type="match status" value="1"/>
</dbReference>
<feature type="domain" description="VOC" evidence="22">
    <location>
        <begin position="2010"/>
        <end position="2136"/>
    </location>
</feature>
<evidence type="ECO:0000256" key="2">
    <source>
        <dbReference type="ARBA" id="ARBA00004123"/>
    </source>
</evidence>
<comment type="similarity">
    <text evidence="4">Belongs to the 4HPPD family.</text>
</comment>
<dbReference type="Pfam" id="PF22912">
    <property type="entry name" value="zf-DPOE"/>
    <property type="match status" value="1"/>
</dbReference>
<dbReference type="InterPro" id="IPR004360">
    <property type="entry name" value="Glyas_Fos-R_dOase_dom"/>
</dbReference>
<dbReference type="GO" id="GO:0008270">
    <property type="term" value="F:zinc ion binding"/>
    <property type="evidence" value="ECO:0007669"/>
    <property type="project" value="UniProtKB-KW"/>
</dbReference>
<dbReference type="FunFam" id="3.90.1600.10:FF:000006">
    <property type="entry name" value="DNA polymerase epsilon catalytic subunit"/>
    <property type="match status" value="1"/>
</dbReference>
<keyword evidence="17 19" id="KW-0539">Nucleus</keyword>
<feature type="compositionally biased region" description="Basic and acidic residues" evidence="21">
    <location>
        <begin position="1205"/>
        <end position="1247"/>
    </location>
</feature>
<evidence type="ECO:0000256" key="6">
    <source>
        <dbReference type="ARBA" id="ARBA00022679"/>
    </source>
</evidence>
<dbReference type="FunFam" id="3.10.180.10:FF:000001">
    <property type="entry name" value="4-hydroxyphenylpyruvate dioxygenase"/>
    <property type="match status" value="1"/>
</dbReference>
<comment type="similarity">
    <text evidence="3 19">Belongs to the DNA polymerase type-B family.</text>
</comment>
<evidence type="ECO:0000259" key="22">
    <source>
        <dbReference type="PROSITE" id="PS51819"/>
    </source>
</evidence>
<dbReference type="CDD" id="cd08342">
    <property type="entry name" value="HPPD_N_like"/>
    <property type="match status" value="1"/>
</dbReference>
<protein>
    <recommendedName>
        <fullName evidence="19">DNA polymerase epsilon catalytic subunit</fullName>
        <ecNumber evidence="19">2.7.7.7</ecNumber>
    </recommendedName>
</protein>
<comment type="cofactor">
    <cofactor evidence="19">
        <name>[4Fe-4S] cluster</name>
        <dbReference type="ChEBI" id="CHEBI:49883"/>
    </cofactor>
</comment>
<comment type="cofactor">
    <cofactor evidence="1">
        <name>Fe cation</name>
        <dbReference type="ChEBI" id="CHEBI:24875"/>
    </cofactor>
</comment>
<dbReference type="Proteomes" id="UP000789405">
    <property type="component" value="Unassembled WGS sequence"/>
</dbReference>
<dbReference type="GO" id="GO:0008622">
    <property type="term" value="C:epsilon DNA polymerase complex"/>
    <property type="evidence" value="ECO:0007669"/>
    <property type="project" value="InterPro"/>
</dbReference>
<evidence type="ECO:0000256" key="12">
    <source>
        <dbReference type="ARBA" id="ARBA00022833"/>
    </source>
</evidence>
<evidence type="ECO:0000256" key="1">
    <source>
        <dbReference type="ARBA" id="ARBA00001962"/>
    </source>
</evidence>
<dbReference type="InterPro" id="IPR042087">
    <property type="entry name" value="DNA_pol_B_thumb"/>
</dbReference>
<evidence type="ECO:0000313" key="23">
    <source>
        <dbReference type="EMBL" id="CAG8561977.1"/>
    </source>
</evidence>
<dbReference type="SMART" id="SM00486">
    <property type="entry name" value="POLBc"/>
    <property type="match status" value="1"/>
</dbReference>
<feature type="domain" description="VOC" evidence="22">
    <location>
        <begin position="2167"/>
        <end position="2325"/>
    </location>
</feature>
<dbReference type="InterPro" id="IPR013697">
    <property type="entry name" value="DNA_pol_e_suA_C"/>
</dbReference>
<dbReference type="Pfam" id="PF08490">
    <property type="entry name" value="DUF1744"/>
    <property type="match status" value="1"/>
</dbReference>
<dbReference type="NCBIfam" id="TIGR01263">
    <property type="entry name" value="4HPPD"/>
    <property type="match status" value="1"/>
</dbReference>
<organism evidence="23 24">
    <name type="scientific">Dentiscutata erythropus</name>
    <dbReference type="NCBI Taxonomy" id="1348616"/>
    <lineage>
        <taxon>Eukaryota</taxon>
        <taxon>Fungi</taxon>
        <taxon>Fungi incertae sedis</taxon>
        <taxon>Mucoromycota</taxon>
        <taxon>Glomeromycotina</taxon>
        <taxon>Glomeromycetes</taxon>
        <taxon>Diversisporales</taxon>
        <taxon>Gigasporaceae</taxon>
        <taxon>Dentiscutata</taxon>
    </lineage>
</organism>
<dbReference type="SUPFAM" id="SSF56672">
    <property type="entry name" value="DNA/RNA polymerases"/>
    <property type="match status" value="1"/>
</dbReference>
<dbReference type="GO" id="GO:0009072">
    <property type="term" value="P:aromatic amino acid metabolic process"/>
    <property type="evidence" value="ECO:0007669"/>
    <property type="project" value="InterPro"/>
</dbReference>
<dbReference type="InterPro" id="IPR037523">
    <property type="entry name" value="VOC_core"/>
</dbReference>
<accession>A0A9N9BBD9</accession>
<dbReference type="CDD" id="cd07250">
    <property type="entry name" value="HPPD_C_like"/>
    <property type="match status" value="1"/>
</dbReference>
<evidence type="ECO:0000256" key="5">
    <source>
        <dbReference type="ARBA" id="ARBA00022485"/>
    </source>
</evidence>
<evidence type="ECO:0000256" key="4">
    <source>
        <dbReference type="ARBA" id="ARBA00005877"/>
    </source>
</evidence>
<dbReference type="InterPro" id="IPR041735">
    <property type="entry name" value="4OHPhenylPyrv_dOase_C"/>
</dbReference>
<evidence type="ECO:0000256" key="3">
    <source>
        <dbReference type="ARBA" id="ARBA00005755"/>
    </source>
</evidence>
<dbReference type="InterPro" id="IPR043502">
    <property type="entry name" value="DNA/RNA_pol_sf"/>
</dbReference>
<feature type="compositionally biased region" description="Polar residues" evidence="21">
    <location>
        <begin position="1182"/>
        <end position="1191"/>
    </location>
</feature>
<evidence type="ECO:0000256" key="18">
    <source>
        <dbReference type="ARBA" id="ARBA00049244"/>
    </source>
</evidence>
<dbReference type="GO" id="GO:0006272">
    <property type="term" value="P:leading strand elongation"/>
    <property type="evidence" value="ECO:0007669"/>
    <property type="project" value="TreeGrafter"/>
</dbReference>
<keyword evidence="13 19" id="KW-0239">DNA-directed DNA polymerase</keyword>
<dbReference type="Gene3D" id="3.10.180.10">
    <property type="entry name" value="2,3-Dihydroxybiphenyl 1,2-Dioxygenase, domain 1"/>
    <property type="match status" value="2"/>
</dbReference>
<keyword evidence="20" id="KW-0175">Coiled coil</keyword>
<evidence type="ECO:0000256" key="8">
    <source>
        <dbReference type="ARBA" id="ARBA00022705"/>
    </source>
</evidence>
<dbReference type="Pfam" id="PF00903">
    <property type="entry name" value="Glyoxalase"/>
    <property type="match status" value="1"/>
</dbReference>
<dbReference type="InterPro" id="IPR041736">
    <property type="entry name" value="4OHPhenylPyrv_dOase_N"/>
</dbReference>
<reference evidence="23" key="1">
    <citation type="submission" date="2021-06" db="EMBL/GenBank/DDBJ databases">
        <authorList>
            <person name="Kallberg Y."/>
            <person name="Tangrot J."/>
            <person name="Rosling A."/>
        </authorList>
    </citation>
    <scope>NUCLEOTIDE SEQUENCE</scope>
    <source>
        <strain evidence="23">MA453B</strain>
    </source>
</reference>
<dbReference type="InterPro" id="IPR029068">
    <property type="entry name" value="Glyas_Bleomycin-R_OHBP_Dase"/>
</dbReference>
<dbReference type="PANTHER" id="PTHR10670:SF0">
    <property type="entry name" value="DNA POLYMERASE EPSILON CATALYTIC SUBUNIT A"/>
    <property type="match status" value="1"/>
</dbReference>
<dbReference type="GO" id="GO:0006287">
    <property type="term" value="P:base-excision repair, gap-filling"/>
    <property type="evidence" value="ECO:0007669"/>
    <property type="project" value="TreeGrafter"/>
</dbReference>
<keyword evidence="11 19" id="KW-0863">Zinc-finger</keyword>
<dbReference type="SUPFAM" id="SSF53098">
    <property type="entry name" value="Ribonuclease H-like"/>
    <property type="match status" value="1"/>
</dbReference>
<dbReference type="OrthoDB" id="10060449at2759"/>
<name>A0A9N9BBD9_9GLOM</name>
<comment type="function">
    <text evidence="19">DNA polymerase II participates in chromosomal DNA replication.</text>
</comment>
<keyword evidence="10" id="KW-0677">Repeat</keyword>
<dbReference type="InterPro" id="IPR036397">
    <property type="entry name" value="RNaseH_sf"/>
</dbReference>
<dbReference type="SUPFAM" id="SSF54593">
    <property type="entry name" value="Glyoxalase/Bleomycin resistance protein/Dihydroxybiphenyl dioxygenase"/>
    <property type="match status" value="1"/>
</dbReference>
<dbReference type="InterPro" id="IPR054475">
    <property type="entry name" value="Znf-DPOE"/>
</dbReference>
<evidence type="ECO:0000256" key="19">
    <source>
        <dbReference type="RuleBase" id="RU365029"/>
    </source>
</evidence>
<evidence type="ECO:0000256" key="17">
    <source>
        <dbReference type="ARBA" id="ARBA00023242"/>
    </source>
</evidence>
<dbReference type="CDD" id="cd05535">
    <property type="entry name" value="POLBc_epsilon"/>
    <property type="match status" value="1"/>
</dbReference>
<evidence type="ECO:0000313" key="24">
    <source>
        <dbReference type="Proteomes" id="UP000789405"/>
    </source>
</evidence>
<evidence type="ECO:0000256" key="16">
    <source>
        <dbReference type="ARBA" id="ARBA00023125"/>
    </source>
</evidence>
<evidence type="ECO:0000256" key="10">
    <source>
        <dbReference type="ARBA" id="ARBA00022737"/>
    </source>
</evidence>
<feature type="region of interest" description="Disordered" evidence="21">
    <location>
        <begin position="1165"/>
        <end position="1281"/>
    </location>
</feature>
<evidence type="ECO:0000256" key="15">
    <source>
        <dbReference type="ARBA" id="ARBA00023014"/>
    </source>
</evidence>
<keyword evidence="16 19" id="KW-0238">DNA-binding</keyword>
<dbReference type="EMBL" id="CAJVPY010002481">
    <property type="protein sequence ID" value="CAG8561977.1"/>
    <property type="molecule type" value="Genomic_DNA"/>
</dbReference>
<comment type="subcellular location">
    <subcellularLocation>
        <location evidence="2 19">Nucleus</location>
    </subcellularLocation>
</comment>
<gene>
    <name evidence="23" type="ORF">DERYTH_LOCUS5783</name>
</gene>
<feature type="non-terminal residue" evidence="23">
    <location>
        <position position="2369"/>
    </location>
</feature>
<dbReference type="GO" id="GO:0003887">
    <property type="term" value="F:DNA-directed DNA polymerase activity"/>
    <property type="evidence" value="ECO:0007669"/>
    <property type="project" value="UniProtKB-KW"/>
</dbReference>
<dbReference type="GO" id="GO:0000166">
    <property type="term" value="F:nucleotide binding"/>
    <property type="evidence" value="ECO:0007669"/>
    <property type="project" value="InterPro"/>
</dbReference>
<feature type="coiled-coil region" evidence="20">
    <location>
        <begin position="734"/>
        <end position="761"/>
    </location>
</feature>
<dbReference type="GO" id="GO:0045004">
    <property type="term" value="P:DNA replication proofreading"/>
    <property type="evidence" value="ECO:0007669"/>
    <property type="project" value="TreeGrafter"/>
</dbReference>
<keyword evidence="15 19" id="KW-0411">Iron-sulfur</keyword>
<keyword evidence="5 19" id="KW-0004">4Fe-4S</keyword>
<dbReference type="PROSITE" id="PS51819">
    <property type="entry name" value="VOC"/>
    <property type="match status" value="2"/>
</dbReference>
<dbReference type="Gene3D" id="3.30.420.10">
    <property type="entry name" value="Ribonuclease H-like superfamily/Ribonuclease H"/>
    <property type="match status" value="1"/>
</dbReference>
<dbReference type="Gene3D" id="1.10.132.60">
    <property type="entry name" value="DNA polymerase family B, C-terminal domain"/>
    <property type="match status" value="1"/>
</dbReference>
<dbReference type="SMART" id="SM01159">
    <property type="entry name" value="DUF1744"/>
    <property type="match status" value="1"/>
</dbReference>
<dbReference type="EC" id="2.7.7.7" evidence="19"/>
<dbReference type="InterPro" id="IPR012337">
    <property type="entry name" value="RNaseH-like_sf"/>
</dbReference>
<keyword evidence="24" id="KW-1185">Reference proteome</keyword>
<comment type="caution">
    <text evidence="23">The sequence shown here is derived from an EMBL/GenBank/DDBJ whole genome shotgun (WGS) entry which is preliminary data.</text>
</comment>
<dbReference type="Gene3D" id="3.90.1600.10">
    <property type="entry name" value="Palm domain of DNA polymerase"/>
    <property type="match status" value="1"/>
</dbReference>
<dbReference type="GO" id="GO:0008310">
    <property type="term" value="F:single-stranded DNA 3'-5' DNA exonuclease activity"/>
    <property type="evidence" value="ECO:0007669"/>
    <property type="project" value="TreeGrafter"/>
</dbReference>
<dbReference type="FunFam" id="3.30.420.10:FF:000010">
    <property type="entry name" value="DNA polymerase epsilon catalytic subunit"/>
    <property type="match status" value="1"/>
</dbReference>
<keyword evidence="7 19" id="KW-0548">Nucleotidyltransferase</keyword>
<dbReference type="Pfam" id="PF03104">
    <property type="entry name" value="DNA_pol_B_exo1"/>
    <property type="match status" value="1"/>
</dbReference>
<dbReference type="GO" id="GO:0003677">
    <property type="term" value="F:DNA binding"/>
    <property type="evidence" value="ECO:0007669"/>
    <property type="project" value="UniProtKB-KW"/>
</dbReference>
<dbReference type="Gene3D" id="3.30.342.10">
    <property type="entry name" value="DNA Polymerase, chain B, domain 1"/>
    <property type="match status" value="1"/>
</dbReference>
<evidence type="ECO:0000256" key="21">
    <source>
        <dbReference type="SAM" id="MobiDB-lite"/>
    </source>
</evidence>
<evidence type="ECO:0000256" key="11">
    <source>
        <dbReference type="ARBA" id="ARBA00022771"/>
    </source>
</evidence>
<dbReference type="InterPro" id="IPR023211">
    <property type="entry name" value="DNA_pol_palm_dom_sf"/>
</dbReference>
<dbReference type="InterPro" id="IPR029703">
    <property type="entry name" value="POL2"/>
</dbReference>
<feature type="compositionally biased region" description="Basic and acidic residues" evidence="21">
    <location>
        <begin position="1254"/>
        <end position="1271"/>
    </location>
</feature>
<dbReference type="PANTHER" id="PTHR10670">
    <property type="entry name" value="DNA POLYMERASE EPSILON CATALYTIC SUBUNIT A"/>
    <property type="match status" value="1"/>
</dbReference>